<protein>
    <submittedName>
        <fullName evidence="9">Putative RBBP4-like histone-binding protein</fullName>
    </submittedName>
</protein>
<dbReference type="PROSITE" id="PS00678">
    <property type="entry name" value="WD_REPEATS_1"/>
    <property type="match status" value="2"/>
</dbReference>
<dbReference type="Proteomes" id="UP000292362">
    <property type="component" value="Unassembled WGS sequence"/>
</dbReference>
<dbReference type="InterPro" id="IPR020472">
    <property type="entry name" value="WD40_PAC1"/>
</dbReference>
<sequence>MTEEIDSFNNLEHKMINEEYKTWRKNVPYLYDILLTHALNWPSLSIQWFPDSIRNESNNTTTQRLLLSTHTSNSDTEYIKIVSVTFPDEIIEGYEGYEGSGFDSIVGSKSGSIVGSKSGNNSKDINKDISNNSNKDITDNNTNINTNNNTNTNNTTTDGFLCYNKIKVVQQIPVIYEVNRTRYCPFASNIIAIRSDHPEIHIYDYTKYLSMCGESSGSWVGGNSSNSNNPYTNSNRGSNSNNPYTNSNSNNPYTNSNSNNPYTNSSTINTNNPTTNTTNTTTNTHTNPTLELKGHTGGGYGLCWNKIKNGELMSTGEDKLVCIFDINEEGKEVISKLEKHTSVVNDCTFNYFNGHVGCSVGDDRRVVIWDTRMYTCCMVVEKAHSSDIFCCDFSCSDENMVVTGGKDGSVKVWDIRNGKECLYTLVGHKKEVLQVQWSPHFGSVLASSSADRRVCIWDLSSGSVGGSVDSKDKDSISKDSKDGISKDNVSMDGPPELLFMHGGHTNSVCDFSFNPLEPWEIASVAEDNILQIWQKGQGVGIRETGGRYKGIGDLAERTGGRYKGVGGVRRGDIRY</sequence>
<evidence type="ECO:0000313" key="10">
    <source>
        <dbReference type="Proteomes" id="UP000292362"/>
    </source>
</evidence>
<dbReference type="GO" id="GO:0006325">
    <property type="term" value="P:chromatin organization"/>
    <property type="evidence" value="ECO:0007669"/>
    <property type="project" value="UniProtKB-KW"/>
</dbReference>
<dbReference type="SMART" id="SM00320">
    <property type="entry name" value="WD40"/>
    <property type="match status" value="5"/>
</dbReference>
<dbReference type="InterPro" id="IPR050459">
    <property type="entry name" value="WD_repeat_RBAP46/RBAP48/MSI1"/>
</dbReference>
<dbReference type="InterPro" id="IPR001680">
    <property type="entry name" value="WD40_rpt"/>
</dbReference>
<evidence type="ECO:0000256" key="2">
    <source>
        <dbReference type="ARBA" id="ARBA00022574"/>
    </source>
</evidence>
<feature type="repeat" description="WD" evidence="6">
    <location>
        <begin position="381"/>
        <end position="423"/>
    </location>
</feature>
<dbReference type="PROSITE" id="PS50082">
    <property type="entry name" value="WD_REPEATS_2"/>
    <property type="match status" value="2"/>
</dbReference>
<feature type="compositionally biased region" description="Low complexity" evidence="7">
    <location>
        <begin position="219"/>
        <end position="289"/>
    </location>
</feature>
<gene>
    <name evidence="9" type="ORF">CWI37_1731p0010</name>
</gene>
<comment type="subcellular location">
    <subcellularLocation>
        <location evidence="1">Nucleus</location>
    </subcellularLocation>
</comment>
<dbReference type="PRINTS" id="PR00320">
    <property type="entry name" value="GPROTEINBRPT"/>
</dbReference>
<dbReference type="VEuPathDB" id="MicrosporidiaDB:CWI37_1731p0010"/>
<name>A0A4Q9KUI7_9MICR</name>
<dbReference type="Pfam" id="PF12265">
    <property type="entry name" value="CAF1C_H4-bd"/>
    <property type="match status" value="1"/>
</dbReference>
<keyword evidence="3" id="KW-0677">Repeat</keyword>
<dbReference type="InterPro" id="IPR019775">
    <property type="entry name" value="WD40_repeat_CS"/>
</dbReference>
<proteinExistence type="predicted"/>
<dbReference type="Gene3D" id="2.130.10.10">
    <property type="entry name" value="YVTN repeat-like/Quinoprotein amine dehydrogenase"/>
    <property type="match status" value="1"/>
</dbReference>
<feature type="compositionally biased region" description="Basic and acidic residues" evidence="7">
    <location>
        <begin position="469"/>
        <end position="485"/>
    </location>
</feature>
<feature type="repeat" description="WD" evidence="6">
    <location>
        <begin position="425"/>
        <end position="467"/>
    </location>
</feature>
<evidence type="ECO:0000256" key="4">
    <source>
        <dbReference type="ARBA" id="ARBA00022853"/>
    </source>
</evidence>
<dbReference type="EMBL" id="PITJ01001731">
    <property type="protein sequence ID" value="TBT98493.1"/>
    <property type="molecule type" value="Genomic_DNA"/>
</dbReference>
<evidence type="ECO:0000256" key="1">
    <source>
        <dbReference type="ARBA" id="ARBA00004123"/>
    </source>
</evidence>
<dbReference type="Pfam" id="PF00400">
    <property type="entry name" value="WD40"/>
    <property type="match status" value="4"/>
</dbReference>
<feature type="region of interest" description="Disordered" evidence="7">
    <location>
        <begin position="464"/>
        <end position="488"/>
    </location>
</feature>
<dbReference type="SUPFAM" id="SSF50978">
    <property type="entry name" value="WD40 repeat-like"/>
    <property type="match status" value="1"/>
</dbReference>
<dbReference type="PROSITE" id="PS50294">
    <property type="entry name" value="WD_REPEATS_REGION"/>
    <property type="match status" value="2"/>
</dbReference>
<dbReference type="InterPro" id="IPR022052">
    <property type="entry name" value="Histone-bd_RBBP4-like_N"/>
</dbReference>
<evidence type="ECO:0000256" key="3">
    <source>
        <dbReference type="ARBA" id="ARBA00022737"/>
    </source>
</evidence>
<dbReference type="GO" id="GO:0005634">
    <property type="term" value="C:nucleus"/>
    <property type="evidence" value="ECO:0007669"/>
    <property type="project" value="UniProtKB-SubCell"/>
</dbReference>
<reference evidence="9 10" key="1">
    <citation type="submission" date="2017-12" db="EMBL/GenBank/DDBJ databases">
        <authorList>
            <person name="Pombert J.-F."/>
            <person name="Haag K.L."/>
            <person name="Ebert D."/>
        </authorList>
    </citation>
    <scope>NUCLEOTIDE SEQUENCE [LARGE SCALE GENOMIC DNA]</scope>
    <source>
        <strain evidence="9">FI-OER-3-3</strain>
    </source>
</reference>
<dbReference type="InterPro" id="IPR036322">
    <property type="entry name" value="WD40_repeat_dom_sf"/>
</dbReference>
<feature type="region of interest" description="Disordered" evidence="7">
    <location>
        <begin position="219"/>
        <end position="292"/>
    </location>
</feature>
<feature type="domain" description="Histone-binding protein RBBP4-like N-terminal" evidence="8">
    <location>
        <begin position="18"/>
        <end position="87"/>
    </location>
</feature>
<dbReference type="PANTHER" id="PTHR22850">
    <property type="entry name" value="WD40 REPEAT FAMILY"/>
    <property type="match status" value="1"/>
</dbReference>
<evidence type="ECO:0000259" key="8">
    <source>
        <dbReference type="Pfam" id="PF12265"/>
    </source>
</evidence>
<keyword evidence="2 6" id="KW-0853">WD repeat</keyword>
<evidence type="ECO:0000256" key="6">
    <source>
        <dbReference type="PROSITE-ProRule" id="PRU00221"/>
    </source>
</evidence>
<organism evidence="9 10">
    <name type="scientific">Hamiltosporidium tvaerminnensis</name>
    <dbReference type="NCBI Taxonomy" id="1176355"/>
    <lineage>
        <taxon>Eukaryota</taxon>
        <taxon>Fungi</taxon>
        <taxon>Fungi incertae sedis</taxon>
        <taxon>Microsporidia</taxon>
        <taxon>Dubosqiidae</taxon>
        <taxon>Hamiltosporidium</taxon>
    </lineage>
</organism>
<dbReference type="AlphaFoldDB" id="A0A4Q9KUI7"/>
<feature type="region of interest" description="Disordered" evidence="7">
    <location>
        <begin position="117"/>
        <end position="154"/>
    </location>
</feature>
<evidence type="ECO:0000313" key="9">
    <source>
        <dbReference type="EMBL" id="TBT98493.1"/>
    </source>
</evidence>
<dbReference type="InterPro" id="IPR015943">
    <property type="entry name" value="WD40/YVTN_repeat-like_dom_sf"/>
</dbReference>
<evidence type="ECO:0000256" key="7">
    <source>
        <dbReference type="SAM" id="MobiDB-lite"/>
    </source>
</evidence>
<accession>A0A4Q9KUI7</accession>
<evidence type="ECO:0000256" key="5">
    <source>
        <dbReference type="ARBA" id="ARBA00023242"/>
    </source>
</evidence>
<comment type="caution">
    <text evidence="9">The sequence shown here is derived from an EMBL/GenBank/DDBJ whole genome shotgun (WGS) entry which is preliminary data.</text>
</comment>
<keyword evidence="4" id="KW-0156">Chromatin regulator</keyword>
<keyword evidence="5" id="KW-0539">Nucleus</keyword>